<dbReference type="EMBL" id="JJPA01000075">
    <property type="protein sequence ID" value="KKG35005.1"/>
    <property type="molecule type" value="Genomic_DNA"/>
</dbReference>
<feature type="non-terminal residue" evidence="1">
    <location>
        <position position="1"/>
    </location>
</feature>
<feature type="non-terminal residue" evidence="1">
    <location>
        <position position="168"/>
    </location>
</feature>
<dbReference type="PATRIC" id="fig|2209.61.peg.1989"/>
<dbReference type="Proteomes" id="UP000034399">
    <property type="component" value="Unassembled WGS sequence"/>
</dbReference>
<proteinExistence type="predicted"/>
<dbReference type="AlphaFoldDB" id="A0A0F8GRK5"/>
<evidence type="ECO:0000313" key="2">
    <source>
        <dbReference type="Proteomes" id="UP000034399"/>
    </source>
</evidence>
<name>A0A0F8GRK5_METMZ</name>
<dbReference type="SUPFAM" id="SSF48208">
    <property type="entry name" value="Six-hairpin glycosidases"/>
    <property type="match status" value="1"/>
</dbReference>
<dbReference type="InterPro" id="IPR008928">
    <property type="entry name" value="6-hairpin_glycosidase_sf"/>
</dbReference>
<accession>A0A0F8GRK5</accession>
<protein>
    <submittedName>
        <fullName evidence="1">Uncharacterized protein</fullName>
    </submittedName>
</protein>
<dbReference type="GO" id="GO:0005975">
    <property type="term" value="P:carbohydrate metabolic process"/>
    <property type="evidence" value="ECO:0007669"/>
    <property type="project" value="InterPro"/>
</dbReference>
<comment type="caution">
    <text evidence="1">The sequence shown here is derived from an EMBL/GenBank/DDBJ whole genome shotgun (WGS) entry which is preliminary data.</text>
</comment>
<organism evidence="1 2">
    <name type="scientific">Methanosarcina mazei</name>
    <name type="common">Methanosarcina frisia</name>
    <dbReference type="NCBI Taxonomy" id="2209"/>
    <lineage>
        <taxon>Archaea</taxon>
        <taxon>Methanobacteriati</taxon>
        <taxon>Methanobacteriota</taxon>
        <taxon>Stenosarchaea group</taxon>
        <taxon>Methanomicrobia</taxon>
        <taxon>Methanosarcinales</taxon>
        <taxon>Methanosarcinaceae</taxon>
        <taxon>Methanosarcina</taxon>
    </lineage>
</organism>
<sequence>FLDSVLNEINEGEFTQVDWLKNNRLEVIIKIIEYFDKTEFYNMADSGAWEENERINTSSVGLVTSALENLSQIRQNKKNSNNILFLKDLHKLSNKININISEKKINKLIEKGYARINKQLNLGGESPDYDKSDERYRTGDAALLNLIYPAKLKLLSVKQKKQILEIVD</sequence>
<evidence type="ECO:0000313" key="1">
    <source>
        <dbReference type="EMBL" id="KKG35005.1"/>
    </source>
</evidence>
<gene>
    <name evidence="1" type="ORF">DU52_09110</name>
</gene>
<reference evidence="1 2" key="1">
    <citation type="journal article" date="2015" name="ISME J.">
        <title>Genomic and phenotypic differentiation among Methanosarcina mazei populations from Columbia River sediment.</title>
        <authorList>
            <person name="Youngblut N.D."/>
            <person name="Wirth J.S."/>
            <person name="Henriksen J.R."/>
            <person name="Smith M."/>
            <person name="Simon H."/>
            <person name="Metcalf W.W."/>
            <person name="Whitaker R.J."/>
        </authorList>
    </citation>
    <scope>NUCLEOTIDE SEQUENCE [LARGE SCALE GENOMIC DNA]</scope>
    <source>
        <strain evidence="1 2">3.F.A.1A.1</strain>
    </source>
</reference>
<dbReference type="RefSeq" id="WP_048044098.1">
    <property type="nucleotide sequence ID" value="NZ_JJPA01000075.1"/>
</dbReference>